<gene>
    <name evidence="1" type="ordered locus">Arad_4256</name>
</gene>
<dbReference type="RefSeq" id="WP_012652609.1">
    <property type="nucleotide sequence ID" value="NC_011985.1"/>
</dbReference>
<evidence type="ECO:0000313" key="1">
    <source>
        <dbReference type="EMBL" id="ACM27999.1"/>
    </source>
</evidence>
<protein>
    <submittedName>
        <fullName evidence="1">Uncharacterized protein</fullName>
    </submittedName>
</protein>
<evidence type="ECO:0000313" key="2">
    <source>
        <dbReference type="Proteomes" id="UP000001600"/>
    </source>
</evidence>
<dbReference type="HOGENOM" id="CLU_046253_0_0_5"/>
<reference evidence="1 2" key="1">
    <citation type="journal article" date="2009" name="J. Bacteriol.">
        <title>Genome sequences of three Agrobacterium biovars help elucidate the evolution of multichromosome genomes in bacteria.</title>
        <authorList>
            <person name="Slater S.C."/>
            <person name="Goldman B.S."/>
            <person name="Goodner B."/>
            <person name="Setubal J.C."/>
            <person name="Farrand S.K."/>
            <person name="Nester E.W."/>
            <person name="Burr T.J."/>
            <person name="Banta L."/>
            <person name="Dickerman A.W."/>
            <person name="Paulsen I."/>
            <person name="Otten L."/>
            <person name="Suen G."/>
            <person name="Welch R."/>
            <person name="Almeida N.F."/>
            <person name="Arnold F."/>
            <person name="Burton O.T."/>
            <person name="Du Z."/>
            <person name="Ewing A."/>
            <person name="Godsy E."/>
            <person name="Heisel S."/>
            <person name="Houmiel K.L."/>
            <person name="Jhaveri J."/>
            <person name="Lu J."/>
            <person name="Miller N.M."/>
            <person name="Norton S."/>
            <person name="Chen Q."/>
            <person name="Phoolcharoen W."/>
            <person name="Ohlin V."/>
            <person name="Ondrusek D."/>
            <person name="Pride N."/>
            <person name="Stricklin S.L."/>
            <person name="Sun J."/>
            <person name="Wheeler C."/>
            <person name="Wilson L."/>
            <person name="Zhu H."/>
            <person name="Wood D.W."/>
        </authorList>
    </citation>
    <scope>NUCLEOTIDE SEQUENCE [LARGE SCALE GENOMIC DNA]</scope>
    <source>
        <strain evidence="2">K84 / ATCC BAA-868</strain>
    </source>
</reference>
<dbReference type="eggNOG" id="COG3598">
    <property type="taxonomic scope" value="Bacteria"/>
</dbReference>
<dbReference type="EMBL" id="CP000628">
    <property type="protein sequence ID" value="ACM27999.1"/>
    <property type="molecule type" value="Genomic_DNA"/>
</dbReference>
<dbReference type="Proteomes" id="UP000001600">
    <property type="component" value="Chromosome 1"/>
</dbReference>
<name>B9JBV3_RHIR8</name>
<dbReference type="SUPFAM" id="SSF52540">
    <property type="entry name" value="P-loop containing nucleoside triphosphate hydrolases"/>
    <property type="match status" value="1"/>
</dbReference>
<accession>B9JBV3</accession>
<dbReference type="KEGG" id="ara:Arad_4256"/>
<proteinExistence type="predicted"/>
<dbReference type="InterPro" id="IPR027417">
    <property type="entry name" value="P-loop_NTPase"/>
</dbReference>
<dbReference type="AlphaFoldDB" id="B9JBV3"/>
<dbReference type="STRING" id="311403.Arad_4256"/>
<sequence length="364" mass="39330">MTVFTEIHSQIDVDLLDRFKPAFLDDLTGANAVKDWVIEDVIAASEFTTISGLPSAGKSIITIDMAAHVAAGMPWNGKKVKQGLVIFFAGERREVTERRMIAFRQHHDVSAVPLMVLAGQVKLGDTPRDAEDIAEAARQYARALGVPCVWIIIDTLSRTFGNGDQNASKDMNRYVNECEYIRDRTGAAVSVIHHTTWAGERGKGAVDLDGAVDASFLVKEVGGTRVLECDGSNDGEAGVVSCYELETKEIGVDANGKVTTAPIVKQLPIVKSRSAPTAGSSITKYKAVMDAIHDTVDTNNHVPLSLARERYYKDNPLPDEGDKAAADKRKTLFDNGVKAAVKASLITKDGTSITLLEDSIQDAE</sequence>
<dbReference type="Pfam" id="PF13481">
    <property type="entry name" value="AAA_25"/>
    <property type="match status" value="1"/>
</dbReference>
<organism evidence="1 2">
    <name type="scientific">Rhizobium rhizogenes (strain K84 / ATCC BAA-868)</name>
    <name type="common">Agrobacterium radiobacter</name>
    <dbReference type="NCBI Taxonomy" id="311403"/>
    <lineage>
        <taxon>Bacteria</taxon>
        <taxon>Pseudomonadati</taxon>
        <taxon>Pseudomonadota</taxon>
        <taxon>Alphaproteobacteria</taxon>
        <taxon>Hyphomicrobiales</taxon>
        <taxon>Rhizobiaceae</taxon>
        <taxon>Rhizobium/Agrobacterium group</taxon>
        <taxon>Rhizobium</taxon>
    </lineage>
</organism>
<dbReference type="Gene3D" id="3.40.50.300">
    <property type="entry name" value="P-loop containing nucleotide triphosphate hydrolases"/>
    <property type="match status" value="1"/>
</dbReference>